<dbReference type="AlphaFoldDB" id="A2D8R7"/>
<organism evidence="1 2">
    <name type="scientific">Trichomonas vaginalis (strain ATCC PRA-98 / G3)</name>
    <dbReference type="NCBI Taxonomy" id="412133"/>
    <lineage>
        <taxon>Eukaryota</taxon>
        <taxon>Metamonada</taxon>
        <taxon>Parabasalia</taxon>
        <taxon>Trichomonadida</taxon>
        <taxon>Trichomonadidae</taxon>
        <taxon>Trichomonas</taxon>
    </lineage>
</organism>
<dbReference type="VEuPathDB" id="TrichDB:TVAGG3_0391590"/>
<proteinExistence type="predicted"/>
<name>A2D8R7_TRIV3</name>
<dbReference type="RefSeq" id="XP_001584302.1">
    <property type="nucleotide sequence ID" value="XM_001584252.1"/>
</dbReference>
<evidence type="ECO:0000313" key="1">
    <source>
        <dbReference type="EMBL" id="EAY23316.1"/>
    </source>
</evidence>
<dbReference type="VEuPathDB" id="TrichDB:TVAG_186240"/>
<keyword evidence="2" id="KW-1185">Reference proteome</keyword>
<dbReference type="Proteomes" id="UP000001542">
    <property type="component" value="Unassembled WGS sequence"/>
</dbReference>
<sequence>MTIITEFITGENSFQNVTNVTIVFYGMHDIRTPSTRENFRGVPGSVYVPCCYKSPRFVKVRPFNMTSCDGLFNCFSYNKASSSVRYSALAAMYFARTDDD</sequence>
<dbReference type="EMBL" id="DS113179">
    <property type="protein sequence ID" value="EAY23316.1"/>
    <property type="molecule type" value="Genomic_DNA"/>
</dbReference>
<reference evidence="1" key="2">
    <citation type="journal article" date="2007" name="Science">
        <title>Draft genome sequence of the sexually transmitted pathogen Trichomonas vaginalis.</title>
        <authorList>
            <person name="Carlton J.M."/>
            <person name="Hirt R.P."/>
            <person name="Silva J.C."/>
            <person name="Delcher A.L."/>
            <person name="Schatz M."/>
            <person name="Zhao Q."/>
            <person name="Wortman J.R."/>
            <person name="Bidwell S.L."/>
            <person name="Alsmark U.C.M."/>
            <person name="Besteiro S."/>
            <person name="Sicheritz-Ponten T."/>
            <person name="Noel C.J."/>
            <person name="Dacks J.B."/>
            <person name="Foster P.G."/>
            <person name="Simillion C."/>
            <person name="Van de Peer Y."/>
            <person name="Miranda-Saavedra D."/>
            <person name="Barton G.J."/>
            <person name="Westrop G.D."/>
            <person name="Mueller S."/>
            <person name="Dessi D."/>
            <person name="Fiori P.L."/>
            <person name="Ren Q."/>
            <person name="Paulsen I."/>
            <person name="Zhang H."/>
            <person name="Bastida-Corcuera F.D."/>
            <person name="Simoes-Barbosa A."/>
            <person name="Brown M.T."/>
            <person name="Hayes R.D."/>
            <person name="Mukherjee M."/>
            <person name="Okumura C.Y."/>
            <person name="Schneider R."/>
            <person name="Smith A.J."/>
            <person name="Vanacova S."/>
            <person name="Villalvazo M."/>
            <person name="Haas B.J."/>
            <person name="Pertea M."/>
            <person name="Feldblyum T.V."/>
            <person name="Utterback T.R."/>
            <person name="Shu C.L."/>
            <person name="Osoegawa K."/>
            <person name="de Jong P.J."/>
            <person name="Hrdy I."/>
            <person name="Horvathova L."/>
            <person name="Zubacova Z."/>
            <person name="Dolezal P."/>
            <person name="Malik S.B."/>
            <person name="Logsdon J.M. Jr."/>
            <person name="Henze K."/>
            <person name="Gupta A."/>
            <person name="Wang C.C."/>
            <person name="Dunne R.L."/>
            <person name="Upcroft J.A."/>
            <person name="Upcroft P."/>
            <person name="White O."/>
            <person name="Salzberg S.L."/>
            <person name="Tang P."/>
            <person name="Chiu C.-H."/>
            <person name="Lee Y.-S."/>
            <person name="Embley T.M."/>
            <person name="Coombs G.H."/>
            <person name="Mottram J.C."/>
            <person name="Tachezy J."/>
            <person name="Fraser-Liggett C.M."/>
            <person name="Johnson P.J."/>
        </authorList>
    </citation>
    <scope>NUCLEOTIDE SEQUENCE [LARGE SCALE GENOMIC DNA]</scope>
    <source>
        <strain evidence="1">G3</strain>
    </source>
</reference>
<evidence type="ECO:0000313" key="2">
    <source>
        <dbReference type="Proteomes" id="UP000001542"/>
    </source>
</evidence>
<dbReference type="InParanoid" id="A2D8R7"/>
<protein>
    <submittedName>
        <fullName evidence="1">Uncharacterized protein</fullName>
    </submittedName>
</protein>
<gene>
    <name evidence="1" type="ORF">TVAG_186240</name>
</gene>
<accession>A2D8R7</accession>
<dbReference type="KEGG" id="tva:5468877"/>
<reference evidence="1" key="1">
    <citation type="submission" date="2006-10" db="EMBL/GenBank/DDBJ databases">
        <authorList>
            <person name="Amadeo P."/>
            <person name="Zhao Q."/>
            <person name="Wortman J."/>
            <person name="Fraser-Liggett C."/>
            <person name="Carlton J."/>
        </authorList>
    </citation>
    <scope>NUCLEOTIDE SEQUENCE</scope>
    <source>
        <strain evidence="1">G3</strain>
    </source>
</reference>